<dbReference type="Proteomes" id="UP000247233">
    <property type="component" value="Unassembled WGS sequence"/>
</dbReference>
<evidence type="ECO:0000313" key="1">
    <source>
        <dbReference type="EMBL" id="PWY87719.1"/>
    </source>
</evidence>
<reference evidence="1 2" key="1">
    <citation type="submission" date="2016-12" db="EMBL/GenBank/DDBJ databases">
        <title>The genomes of Aspergillus section Nigri reveals drivers in fungal speciation.</title>
        <authorList>
            <consortium name="DOE Joint Genome Institute"/>
            <person name="Vesth T.C."/>
            <person name="Nybo J."/>
            <person name="Theobald S."/>
            <person name="Brandl J."/>
            <person name="Frisvad J.C."/>
            <person name="Nielsen K.F."/>
            <person name="Lyhne E.K."/>
            <person name="Kogle M.E."/>
            <person name="Kuo A."/>
            <person name="Riley R."/>
            <person name="Clum A."/>
            <person name="Nolan M."/>
            <person name="Lipzen A."/>
            <person name="Salamov A."/>
            <person name="Henrissat B."/>
            <person name="Wiebenga A."/>
            <person name="De Vries R.P."/>
            <person name="Grigoriev I.V."/>
            <person name="Mortensen U.H."/>
            <person name="Andersen M.R."/>
            <person name="Baker S.E."/>
        </authorList>
    </citation>
    <scope>NUCLEOTIDE SEQUENCE [LARGE SCALE GENOMIC DNA]</scope>
    <source>
        <strain evidence="1 2">CBS 117.55</strain>
    </source>
</reference>
<keyword evidence="2" id="KW-1185">Reference proteome</keyword>
<dbReference type="EMBL" id="MSFL01000006">
    <property type="protein sequence ID" value="PWY87719.1"/>
    <property type="molecule type" value="Genomic_DNA"/>
</dbReference>
<protein>
    <submittedName>
        <fullName evidence="1">Uncharacterized protein</fullName>
    </submittedName>
</protein>
<gene>
    <name evidence="1" type="ORF">BO70DRAFT_201127</name>
</gene>
<organism evidence="1 2">
    <name type="scientific">Aspergillus heteromorphus CBS 117.55</name>
    <dbReference type="NCBI Taxonomy" id="1448321"/>
    <lineage>
        <taxon>Eukaryota</taxon>
        <taxon>Fungi</taxon>
        <taxon>Dikarya</taxon>
        <taxon>Ascomycota</taxon>
        <taxon>Pezizomycotina</taxon>
        <taxon>Eurotiomycetes</taxon>
        <taxon>Eurotiomycetidae</taxon>
        <taxon>Eurotiales</taxon>
        <taxon>Aspergillaceae</taxon>
        <taxon>Aspergillus</taxon>
        <taxon>Aspergillus subgen. Circumdati</taxon>
    </lineage>
</organism>
<sequence length="192" mass="20688">MAPPRWNARQWMVVPRGCSRCGCAADGYDPAGLIHGRRPSGQPGGRTLEMMGWRRDPLNLTGTNATLGSDCHFSHHLPPGGTGVEPIGLKSPRRAFAAFEWPIRPCGQAMGMAVWLSASSCPDGWWICPGKKAQGNPSHGRSLAGRHSPPSHDPTIFKPCKCLFCRNGFLSPVDRPSSSPFKSLDSAKSAQD</sequence>
<dbReference type="GeneID" id="37060827"/>
<dbReference type="AlphaFoldDB" id="A0A317WMV4"/>
<dbReference type="RefSeq" id="XP_025401602.1">
    <property type="nucleotide sequence ID" value="XM_025538590.1"/>
</dbReference>
<proteinExistence type="predicted"/>
<comment type="caution">
    <text evidence="1">The sequence shown here is derived from an EMBL/GenBank/DDBJ whole genome shotgun (WGS) entry which is preliminary data.</text>
</comment>
<name>A0A317WMV4_9EURO</name>
<accession>A0A317WMV4</accession>
<evidence type="ECO:0000313" key="2">
    <source>
        <dbReference type="Proteomes" id="UP000247233"/>
    </source>
</evidence>
<dbReference type="VEuPathDB" id="FungiDB:BO70DRAFT_201127"/>